<sequence length="305" mass="32846">MNTRKIADASAGFVRLGAVCVLALLTACSTVPLHDAGKAKVEPRDEVPFDQVRDSGPDVPVDMLATPEVTPVREPIGIAGNKSPYVVNGVKYRVLKGVKGYSERGHASWYGKKFHGRKTANGEVYNMYAMSAAHKTLPLPSYAKVTNLDNGRSIIVRINDRGPFVPGRIIDLSYTAAQKLGYIDKGVARVEVVALDPESLPSATESLAVEKDAAARKGLPEDASFKLPENTFLQVGAYSSAQQAEDIRGQLAAAFGYPVSVNPVNRGGKMLYRVRIGPIAQQRALAALRESVEQQNFGQPQVVVD</sequence>
<dbReference type="Pfam" id="PF05036">
    <property type="entry name" value="SPOR"/>
    <property type="match status" value="1"/>
</dbReference>
<dbReference type="EC" id="4.2.2.-" evidence="4"/>
<evidence type="ECO:0000256" key="3">
    <source>
        <dbReference type="ARBA" id="ARBA00023316"/>
    </source>
</evidence>
<evidence type="ECO:0000313" key="8">
    <source>
        <dbReference type="Proteomes" id="UP000664293"/>
    </source>
</evidence>
<protein>
    <recommendedName>
        <fullName evidence="4">Endolytic peptidoglycan transglycosylase RlpA</fullName>
        <ecNumber evidence="4">4.2.2.-</ecNumber>
    </recommendedName>
</protein>
<dbReference type="SUPFAM" id="SSF110997">
    <property type="entry name" value="Sporulation related repeat"/>
    <property type="match status" value="1"/>
</dbReference>
<dbReference type="PANTHER" id="PTHR34183:SF1">
    <property type="entry name" value="ENDOLYTIC PEPTIDOGLYCAN TRANSGLYCOSYLASE RLPA"/>
    <property type="match status" value="1"/>
</dbReference>
<dbReference type="PANTHER" id="PTHR34183">
    <property type="entry name" value="ENDOLYTIC PEPTIDOGLYCAN TRANSGLYCOSYLASE RLPA"/>
    <property type="match status" value="1"/>
</dbReference>
<comment type="similarity">
    <text evidence="4 5">Belongs to the RlpA family.</text>
</comment>
<dbReference type="Gene3D" id="3.30.70.1070">
    <property type="entry name" value="Sporulation related repeat"/>
    <property type="match status" value="1"/>
</dbReference>
<evidence type="ECO:0000256" key="2">
    <source>
        <dbReference type="ARBA" id="ARBA00023239"/>
    </source>
</evidence>
<evidence type="ECO:0000313" key="7">
    <source>
        <dbReference type="EMBL" id="MBN8432310.1"/>
    </source>
</evidence>
<keyword evidence="4" id="KW-1003">Cell membrane</keyword>
<proteinExistence type="inferred from homology"/>
<dbReference type="InterPro" id="IPR036908">
    <property type="entry name" value="RlpA-like_sf"/>
</dbReference>
<dbReference type="HAMAP" id="MF_02071">
    <property type="entry name" value="RlpA"/>
    <property type="match status" value="1"/>
</dbReference>
<evidence type="ECO:0000256" key="4">
    <source>
        <dbReference type="HAMAP-Rule" id="MF_02071"/>
    </source>
</evidence>
<organism evidence="7 8">
    <name type="scientific">Microbulbifer salipaludis</name>
    <dbReference type="NCBI Taxonomy" id="187980"/>
    <lineage>
        <taxon>Bacteria</taxon>
        <taxon>Pseudomonadati</taxon>
        <taxon>Pseudomonadota</taxon>
        <taxon>Gammaproteobacteria</taxon>
        <taxon>Cellvibrionales</taxon>
        <taxon>Microbulbiferaceae</taxon>
        <taxon>Microbulbifer</taxon>
    </lineage>
</organism>
<dbReference type="Gene3D" id="2.40.40.10">
    <property type="entry name" value="RlpA-like domain"/>
    <property type="match status" value="1"/>
</dbReference>
<dbReference type="InterPro" id="IPR007730">
    <property type="entry name" value="SPOR-like_dom"/>
</dbReference>
<comment type="subcellular location">
    <subcellularLocation>
        <location evidence="4">Cell membrane</location>
        <topology evidence="4">Lipid-anchor</topology>
    </subcellularLocation>
</comment>
<dbReference type="Proteomes" id="UP000664293">
    <property type="component" value="Unassembled WGS sequence"/>
</dbReference>
<keyword evidence="4" id="KW-0449">Lipoprotein</keyword>
<keyword evidence="3 4" id="KW-0961">Cell wall biogenesis/degradation</keyword>
<dbReference type="SUPFAM" id="SSF50685">
    <property type="entry name" value="Barwin-like endoglucanases"/>
    <property type="match status" value="1"/>
</dbReference>
<feature type="domain" description="SPOR" evidence="6">
    <location>
        <begin position="225"/>
        <end position="305"/>
    </location>
</feature>
<keyword evidence="2 4" id="KW-0456">Lyase</keyword>
<dbReference type="Pfam" id="PF03330">
    <property type="entry name" value="DPBB_1"/>
    <property type="match status" value="1"/>
</dbReference>
<reference evidence="7 8" key="1">
    <citation type="submission" date="2020-12" db="EMBL/GenBank/DDBJ databases">
        <title>Oil enriched cultivation method for isolating marine PHA-producing bacteria.</title>
        <authorList>
            <person name="Zheng W."/>
            <person name="Yu S."/>
            <person name="Huang Y."/>
        </authorList>
    </citation>
    <scope>NUCLEOTIDE SEQUENCE [LARGE SCALE GENOMIC DNA]</scope>
    <source>
        <strain evidence="7 8">SN0-2</strain>
    </source>
</reference>
<name>A0ABS3EAH8_9GAMM</name>
<evidence type="ECO:0000259" key="6">
    <source>
        <dbReference type="PROSITE" id="PS51724"/>
    </source>
</evidence>
<dbReference type="CDD" id="cd22268">
    <property type="entry name" value="DPBB_RlpA-like"/>
    <property type="match status" value="1"/>
</dbReference>
<dbReference type="NCBIfam" id="TIGR00413">
    <property type="entry name" value="rlpA"/>
    <property type="match status" value="1"/>
</dbReference>
<dbReference type="InterPro" id="IPR012997">
    <property type="entry name" value="RplA"/>
</dbReference>
<keyword evidence="8" id="KW-1185">Reference proteome</keyword>
<dbReference type="InterPro" id="IPR034718">
    <property type="entry name" value="RlpA"/>
</dbReference>
<keyword evidence="1" id="KW-0732">Signal</keyword>
<keyword evidence="4" id="KW-0564">Palmitate</keyword>
<dbReference type="PROSITE" id="PS51257">
    <property type="entry name" value="PROKAR_LIPOPROTEIN"/>
    <property type="match status" value="1"/>
</dbReference>
<gene>
    <name evidence="4" type="primary">rlpA</name>
    <name evidence="7" type="ORF">JF535_15795</name>
</gene>
<dbReference type="EMBL" id="JAEKJR010000003">
    <property type="protein sequence ID" value="MBN8432310.1"/>
    <property type="molecule type" value="Genomic_DNA"/>
</dbReference>
<dbReference type="RefSeq" id="WP_207004066.1">
    <property type="nucleotide sequence ID" value="NZ_JAEKJR010000003.1"/>
</dbReference>
<evidence type="ECO:0000256" key="1">
    <source>
        <dbReference type="ARBA" id="ARBA00022729"/>
    </source>
</evidence>
<dbReference type="InterPro" id="IPR009009">
    <property type="entry name" value="RlpA-like_DPBB"/>
</dbReference>
<comment type="caution">
    <text evidence="7">The sequence shown here is derived from an EMBL/GenBank/DDBJ whole genome shotgun (WGS) entry which is preliminary data.</text>
</comment>
<dbReference type="PROSITE" id="PS51724">
    <property type="entry name" value="SPOR"/>
    <property type="match status" value="1"/>
</dbReference>
<evidence type="ECO:0000256" key="5">
    <source>
        <dbReference type="RuleBase" id="RU003495"/>
    </source>
</evidence>
<comment type="function">
    <text evidence="4">Lytic transglycosylase with a strong preference for naked glycan strands that lack stem peptides.</text>
</comment>
<dbReference type="InterPro" id="IPR036680">
    <property type="entry name" value="SPOR-like_sf"/>
</dbReference>
<accession>A0ABS3EAH8</accession>
<keyword evidence="4" id="KW-0472">Membrane</keyword>